<dbReference type="InterPro" id="IPR027417">
    <property type="entry name" value="P-loop_NTPase"/>
</dbReference>
<feature type="coiled-coil region" evidence="1">
    <location>
        <begin position="257"/>
        <end position="284"/>
    </location>
</feature>
<proteinExistence type="predicted"/>
<accession>A0A2S1FUN9</accession>
<name>A0A2S1FUN9_STAAU</name>
<organism evidence="2">
    <name type="scientific">Staphylococcus aureus</name>
    <dbReference type="NCBI Taxonomy" id="1280"/>
    <lineage>
        <taxon>Bacteria</taxon>
        <taxon>Bacillati</taxon>
        <taxon>Bacillota</taxon>
        <taxon>Bacilli</taxon>
        <taxon>Bacillales</taxon>
        <taxon>Staphylococcaceae</taxon>
        <taxon>Staphylococcus</taxon>
    </lineage>
</organism>
<dbReference type="AlphaFoldDB" id="A0A2S1FUN9"/>
<feature type="coiled-coil region" evidence="1">
    <location>
        <begin position="321"/>
        <end position="433"/>
    </location>
</feature>
<evidence type="ECO:0000313" key="2">
    <source>
        <dbReference type="EMBL" id="AWD76471.1"/>
    </source>
</evidence>
<protein>
    <submittedName>
        <fullName evidence="2">Uncharacterized protein</fullName>
    </submittedName>
</protein>
<sequence>MNKLTIISLSILDNKEKKANKFEFSEKSNLIISERNGEGKSSLIKSIQYCLGSNLKAFPKGWDYKNYVFQLEIVIDKNKILIQRYNNIITVLDDGKIKKFGYLKDYSDWFQDKMEMNLKLVSKNKNTSSLASLEAILSPLYIDQDKSWDGILYKNSFEGLAQYKSQSFPKEVFEYYLGISNNIMNDKINKLNKYKEKSKEKKVKIEQVDSVYKNYSSQKNISKTIPKEFEEFKKQVDFYIKETDRFSQMITQKTDKLSKEKMKLDILQQDREELRKLLTKTKKRLSEVSYECTYCHSVLTRGQSLTRMELDDNKIEILLRKDSINQEIIKTENNIQKKLIEIQNLENQFELYHERLSELKQLSNIDNYVNQKVLQELEILKIEEVIELKEIDQEIKSLKNEISKLKKSLKTDLENINQKFKKLKNKISLQMETTGLSEKKVLNFNKLNGSGTFLNKDLLTLYLVYMNLLDSMEDFGLPFAIDSFVKNETDSIALEKMFGAIDKYFLTLNNQTFFSIIKENLKFIENPVNEIKIERPLLKEKFFSDIEKELIQNLNIL</sequence>
<reference evidence="2" key="1">
    <citation type="journal article" date="2017" name="Infect. Drug Resist.">
        <title>Investigating a rare methicillin-resistant Staphylococcus aureus strain: first description of genome sequencing and molecular characterization of CC15-MRSA.</title>
        <authorList>
            <person name="Senok A.C."/>
            <person name="Somily A.M."/>
            <person name="Slickers P."/>
            <person name="Raji M.A."/>
            <person name="Garaween G."/>
            <person name="Shibl A."/>
            <person name="Monecke S."/>
            <person name="Ehricht R."/>
        </authorList>
    </citation>
    <scope>NUCLEOTIDE SEQUENCE</scope>
    <source>
        <strain evidence="2">CC15-MRSA</strain>
    </source>
</reference>
<reference evidence="2" key="2">
    <citation type="submission" date="2017-05" db="EMBL/GenBank/DDBJ databases">
        <authorList>
            <person name="Song R."/>
            <person name="Chenine A.L."/>
            <person name="Ruprecht R.M."/>
        </authorList>
    </citation>
    <scope>NUCLEOTIDE SEQUENCE</scope>
    <source>
        <strain evidence="2">CC15-MRSA</strain>
    </source>
</reference>
<dbReference type="EMBL" id="MF185209">
    <property type="protein sequence ID" value="AWD76471.1"/>
    <property type="molecule type" value="Genomic_DNA"/>
</dbReference>
<dbReference type="RefSeq" id="WP_042908976.1">
    <property type="nucleotide sequence ID" value="NZ_BDVC01000005.1"/>
</dbReference>
<evidence type="ECO:0000256" key="1">
    <source>
        <dbReference type="SAM" id="Coils"/>
    </source>
</evidence>
<dbReference type="Gene3D" id="3.40.50.300">
    <property type="entry name" value="P-loop containing nucleotide triphosphate hydrolases"/>
    <property type="match status" value="1"/>
</dbReference>
<keyword evidence="1" id="KW-0175">Coiled coil</keyword>